<dbReference type="InterPro" id="IPR050300">
    <property type="entry name" value="GDXG_lipolytic_enzyme"/>
</dbReference>
<organism evidence="3 4">
    <name type="scientific">Chitinophaga japonensis</name>
    <name type="common">Flexibacter japonensis</name>
    <dbReference type="NCBI Taxonomy" id="104662"/>
    <lineage>
        <taxon>Bacteria</taxon>
        <taxon>Pseudomonadati</taxon>
        <taxon>Bacteroidota</taxon>
        <taxon>Chitinophagia</taxon>
        <taxon>Chitinophagales</taxon>
        <taxon>Chitinophagaceae</taxon>
        <taxon>Chitinophaga</taxon>
    </lineage>
</organism>
<dbReference type="InterPro" id="IPR013094">
    <property type="entry name" value="AB_hydrolase_3"/>
</dbReference>
<dbReference type="Gene3D" id="3.40.50.1820">
    <property type="entry name" value="alpha/beta hydrolase"/>
    <property type="match status" value="1"/>
</dbReference>
<sequence length="295" mass="32922">MASIQSKLLNALLKLINKKDFLRKQLAAGNQGLFNCPTPPARIHRHCLVRKSRINDNNVFTLSPRNRKDSGRHILYLHGGAYVNNFVIFHWTFLAELVRRTGCTITAPDYPLAPEHTCKESFAMAMTLYEQLTQIVPPANLTLMGDSAGGGFALALAQKLWHEGLPQPGRIILLSPWLDITLSNPGIKEINKIDPFLGIAGLQEAGRIYAGEMDPSGYLLSPINGILEGLGKISVFTGSRDILVADARKLRQLAASKGIEIDYYEYKEMFHAWMLLNFPESQKAKQQIIDLLQRS</sequence>
<keyword evidence="4" id="KW-1185">Reference proteome</keyword>
<dbReference type="PANTHER" id="PTHR48081">
    <property type="entry name" value="AB HYDROLASE SUPERFAMILY PROTEIN C4A8.06C"/>
    <property type="match status" value="1"/>
</dbReference>
<evidence type="ECO:0000313" key="3">
    <source>
        <dbReference type="EMBL" id="TWI82528.1"/>
    </source>
</evidence>
<dbReference type="AlphaFoldDB" id="A0A562SMT7"/>
<dbReference type="EMBL" id="VLLG01000006">
    <property type="protein sequence ID" value="TWI82528.1"/>
    <property type="molecule type" value="Genomic_DNA"/>
</dbReference>
<dbReference type="Pfam" id="PF07859">
    <property type="entry name" value="Abhydrolase_3"/>
    <property type="match status" value="1"/>
</dbReference>
<dbReference type="PANTHER" id="PTHR48081:SF8">
    <property type="entry name" value="ALPHA_BETA HYDROLASE FOLD-3 DOMAIN-CONTAINING PROTEIN-RELATED"/>
    <property type="match status" value="1"/>
</dbReference>
<dbReference type="OrthoDB" id="9815425at2"/>
<reference evidence="3 4" key="1">
    <citation type="journal article" date="2013" name="Stand. Genomic Sci.">
        <title>Genomic Encyclopedia of Type Strains, Phase I: The one thousand microbial genomes (KMG-I) project.</title>
        <authorList>
            <person name="Kyrpides N.C."/>
            <person name="Woyke T."/>
            <person name="Eisen J.A."/>
            <person name="Garrity G."/>
            <person name="Lilburn T.G."/>
            <person name="Beck B.J."/>
            <person name="Whitman W.B."/>
            <person name="Hugenholtz P."/>
            <person name="Klenk H.P."/>
        </authorList>
    </citation>
    <scope>NUCLEOTIDE SEQUENCE [LARGE SCALE GENOMIC DNA]</scope>
    <source>
        <strain evidence="3 4">DSM 13484</strain>
    </source>
</reference>
<dbReference type="Proteomes" id="UP000316778">
    <property type="component" value="Unassembled WGS sequence"/>
</dbReference>
<comment type="caution">
    <text evidence="3">The sequence shown here is derived from an EMBL/GenBank/DDBJ whole genome shotgun (WGS) entry which is preliminary data.</text>
</comment>
<dbReference type="InterPro" id="IPR029058">
    <property type="entry name" value="AB_hydrolase_fold"/>
</dbReference>
<dbReference type="GO" id="GO:0016787">
    <property type="term" value="F:hydrolase activity"/>
    <property type="evidence" value="ECO:0007669"/>
    <property type="project" value="UniProtKB-KW"/>
</dbReference>
<dbReference type="SUPFAM" id="SSF53474">
    <property type="entry name" value="alpha/beta-Hydrolases"/>
    <property type="match status" value="1"/>
</dbReference>
<evidence type="ECO:0000256" key="1">
    <source>
        <dbReference type="ARBA" id="ARBA00022801"/>
    </source>
</evidence>
<evidence type="ECO:0000259" key="2">
    <source>
        <dbReference type="Pfam" id="PF07859"/>
    </source>
</evidence>
<name>A0A562SMT7_CHIJA</name>
<evidence type="ECO:0000313" key="4">
    <source>
        <dbReference type="Proteomes" id="UP000316778"/>
    </source>
</evidence>
<feature type="domain" description="Alpha/beta hydrolase fold-3" evidence="2">
    <location>
        <begin position="74"/>
        <end position="274"/>
    </location>
</feature>
<protein>
    <submittedName>
        <fullName evidence="3">Acetyl esterase/lipase</fullName>
    </submittedName>
</protein>
<gene>
    <name evidence="3" type="ORF">LX66_5102</name>
</gene>
<dbReference type="RefSeq" id="WP_158642760.1">
    <property type="nucleotide sequence ID" value="NZ_BAAAFY010000006.1"/>
</dbReference>
<keyword evidence="1" id="KW-0378">Hydrolase</keyword>
<accession>A0A562SMT7</accession>
<proteinExistence type="predicted"/>